<feature type="compositionally biased region" description="Basic and acidic residues" evidence="1">
    <location>
        <begin position="196"/>
        <end position="209"/>
    </location>
</feature>
<organism evidence="2 3">
    <name type="scientific">Mycena maculata</name>
    <dbReference type="NCBI Taxonomy" id="230809"/>
    <lineage>
        <taxon>Eukaryota</taxon>
        <taxon>Fungi</taxon>
        <taxon>Dikarya</taxon>
        <taxon>Basidiomycota</taxon>
        <taxon>Agaricomycotina</taxon>
        <taxon>Agaricomycetes</taxon>
        <taxon>Agaricomycetidae</taxon>
        <taxon>Agaricales</taxon>
        <taxon>Marasmiineae</taxon>
        <taxon>Mycenaceae</taxon>
        <taxon>Mycena</taxon>
    </lineage>
</organism>
<accession>A0AAD7MN95</accession>
<name>A0AAD7MN95_9AGAR</name>
<gene>
    <name evidence="2" type="ORF">DFH07DRAFT_854245</name>
</gene>
<evidence type="ECO:0000313" key="3">
    <source>
        <dbReference type="Proteomes" id="UP001215280"/>
    </source>
</evidence>
<proteinExistence type="predicted"/>
<feature type="region of interest" description="Disordered" evidence="1">
    <location>
        <begin position="118"/>
        <end position="151"/>
    </location>
</feature>
<evidence type="ECO:0000256" key="1">
    <source>
        <dbReference type="SAM" id="MobiDB-lite"/>
    </source>
</evidence>
<feature type="compositionally biased region" description="Basic and acidic residues" evidence="1">
    <location>
        <begin position="27"/>
        <end position="61"/>
    </location>
</feature>
<feature type="compositionally biased region" description="Basic and acidic residues" evidence="1">
    <location>
        <begin position="1"/>
        <end position="18"/>
    </location>
</feature>
<dbReference type="AlphaFoldDB" id="A0AAD7MN95"/>
<dbReference type="EMBL" id="JARJLG010000230">
    <property type="protein sequence ID" value="KAJ7725227.1"/>
    <property type="molecule type" value="Genomic_DNA"/>
</dbReference>
<dbReference type="Proteomes" id="UP001215280">
    <property type="component" value="Unassembled WGS sequence"/>
</dbReference>
<feature type="compositionally biased region" description="Basic and acidic residues" evidence="1">
    <location>
        <begin position="129"/>
        <end position="140"/>
    </location>
</feature>
<keyword evidence="3" id="KW-1185">Reference proteome</keyword>
<evidence type="ECO:0000313" key="2">
    <source>
        <dbReference type="EMBL" id="KAJ7725227.1"/>
    </source>
</evidence>
<comment type="caution">
    <text evidence="2">The sequence shown here is derived from an EMBL/GenBank/DDBJ whole genome shotgun (WGS) entry which is preliminary data.</text>
</comment>
<reference evidence="2" key="1">
    <citation type="submission" date="2023-03" db="EMBL/GenBank/DDBJ databases">
        <title>Massive genome expansion in bonnet fungi (Mycena s.s.) driven by repeated elements and novel gene families across ecological guilds.</title>
        <authorList>
            <consortium name="Lawrence Berkeley National Laboratory"/>
            <person name="Harder C.B."/>
            <person name="Miyauchi S."/>
            <person name="Viragh M."/>
            <person name="Kuo A."/>
            <person name="Thoen E."/>
            <person name="Andreopoulos B."/>
            <person name="Lu D."/>
            <person name="Skrede I."/>
            <person name="Drula E."/>
            <person name="Henrissat B."/>
            <person name="Morin E."/>
            <person name="Kohler A."/>
            <person name="Barry K."/>
            <person name="LaButti K."/>
            <person name="Morin E."/>
            <person name="Salamov A."/>
            <person name="Lipzen A."/>
            <person name="Mereny Z."/>
            <person name="Hegedus B."/>
            <person name="Baldrian P."/>
            <person name="Stursova M."/>
            <person name="Weitz H."/>
            <person name="Taylor A."/>
            <person name="Grigoriev I.V."/>
            <person name="Nagy L.G."/>
            <person name="Martin F."/>
            <person name="Kauserud H."/>
        </authorList>
    </citation>
    <scope>NUCLEOTIDE SEQUENCE</scope>
    <source>
        <strain evidence="2">CBHHK188m</strain>
    </source>
</reference>
<sequence length="220" mass="24159">MVGGNDRVHGHGDSRCADNDGLGDGVGDGRGRGDMGESRRRDGHAERLRDRQADGRRRDRGGLQLSCIKDRTEGRWARTSTRRQSTEAKAHRPLIDLETNHVCAREKNLLGDRRRHRRDRLGGLGNGRAEVEARNGEHDSGGLGGLGVDDGSLDFGRDRDSRGLGRLLDVGRTDPALGELGGEVQRKKVGNRHRKDKADENRKLDDLLVRKSGNGGRNKG</sequence>
<protein>
    <submittedName>
        <fullName evidence="2">Uncharacterized protein</fullName>
    </submittedName>
</protein>
<feature type="region of interest" description="Disordered" evidence="1">
    <location>
        <begin position="164"/>
        <end position="220"/>
    </location>
</feature>
<feature type="region of interest" description="Disordered" evidence="1">
    <location>
        <begin position="1"/>
        <end position="92"/>
    </location>
</feature>